<proteinExistence type="predicted"/>
<organism evidence="1 2">
    <name type="scientific">Vibrio phage Vp_R1</name>
    <dbReference type="NCBI Taxonomy" id="2059867"/>
    <lineage>
        <taxon>Viruses</taxon>
        <taxon>Duplodnaviria</taxon>
        <taxon>Heunggongvirae</taxon>
        <taxon>Uroviricota</taxon>
        <taxon>Caudoviricetes</taxon>
        <taxon>Grimontviridae</taxon>
        <taxon>Dalianvirus</taxon>
        <taxon>Dalianvirus R1</taxon>
    </lineage>
</organism>
<sequence>MSYLKRDYEWYYSGSYLGLRVGGEVHPFYIEEVLWEGDTDEYGDIVTDGDEDETLSMMSFYGRVSDGENTEYKTVNVTDSSVVYELPHLGVFNVRGRDTWLRYMPQRSVKKGLSDNRIYPRVSLNMDLAYQIYSRGFTRTKHQFSFVGNVVYYKGQLVVGSISENTITLSENAMYLLPMLKKQVEEINGNSTTGVLTVSTQ</sequence>
<gene>
    <name evidence="1" type="ORF">VPR_069</name>
</gene>
<dbReference type="Proteomes" id="UP000240283">
    <property type="component" value="Segment"/>
</dbReference>
<dbReference type="EMBL" id="MG603697">
    <property type="protein sequence ID" value="AUG88433.1"/>
    <property type="molecule type" value="Genomic_DNA"/>
</dbReference>
<name>A0A2H5BQ23_9CAUD</name>
<evidence type="ECO:0000313" key="2">
    <source>
        <dbReference type="Proteomes" id="UP000240283"/>
    </source>
</evidence>
<evidence type="ECO:0000313" key="1">
    <source>
        <dbReference type="EMBL" id="AUG88433.1"/>
    </source>
</evidence>
<protein>
    <submittedName>
        <fullName evidence="1">Uncharacterized protein</fullName>
    </submittedName>
</protein>
<keyword evidence="2" id="KW-1185">Reference proteome</keyword>
<reference evidence="1 2" key="1">
    <citation type="submission" date="2017-12" db="EMBL/GenBank/DDBJ databases">
        <title>Genomic analysis of a novel phage Vp_R1 lytic to Vibrio parahaemolyticus.</title>
        <authorList>
            <person name="Ren H."/>
            <person name="Li Z."/>
        </authorList>
    </citation>
    <scope>NUCLEOTIDE SEQUENCE [LARGE SCALE GENOMIC DNA]</scope>
</reference>
<accession>A0A2H5BQ23</accession>